<proteinExistence type="inferred from homology"/>
<comment type="subunit">
    <text evidence="7">The complex comprises the extracytoplasmic solute receptor protein and the two transmembrane proteins.</text>
</comment>
<evidence type="ECO:0000256" key="6">
    <source>
        <dbReference type="ARBA" id="ARBA00023136"/>
    </source>
</evidence>
<feature type="transmembrane region" description="Helical" evidence="7">
    <location>
        <begin position="56"/>
        <end position="76"/>
    </location>
</feature>
<keyword evidence="6 7" id="KW-0472">Membrane</keyword>
<dbReference type="OrthoDB" id="7824289at2"/>
<keyword evidence="7" id="KW-0813">Transport</keyword>
<gene>
    <name evidence="9" type="ORF">SAMN05216456_3543</name>
</gene>
<feature type="transmembrane region" description="Helical" evidence="7">
    <location>
        <begin position="240"/>
        <end position="260"/>
    </location>
</feature>
<dbReference type="PANTHER" id="PTHR33362">
    <property type="entry name" value="SIALIC ACID TRAP TRANSPORTER PERMEASE PROTEIN SIAT-RELATED"/>
    <property type="match status" value="1"/>
</dbReference>
<feature type="transmembrane region" description="Helical" evidence="7">
    <location>
        <begin position="280"/>
        <end position="298"/>
    </location>
</feature>
<feature type="transmembrane region" description="Helical" evidence="7">
    <location>
        <begin position="403"/>
        <end position="428"/>
    </location>
</feature>
<evidence type="ECO:0000256" key="5">
    <source>
        <dbReference type="ARBA" id="ARBA00022989"/>
    </source>
</evidence>
<dbReference type="EMBL" id="FPCK01000004">
    <property type="protein sequence ID" value="SFV38648.1"/>
    <property type="molecule type" value="Genomic_DNA"/>
</dbReference>
<evidence type="ECO:0000256" key="4">
    <source>
        <dbReference type="ARBA" id="ARBA00022692"/>
    </source>
</evidence>
<keyword evidence="10" id="KW-1185">Reference proteome</keyword>
<dbReference type="RefSeq" id="WP_092426900.1">
    <property type="nucleotide sequence ID" value="NZ_FPCK01000004.1"/>
</dbReference>
<dbReference type="NCBIfam" id="TIGR00786">
    <property type="entry name" value="dctM"/>
    <property type="match status" value="1"/>
</dbReference>
<feature type="transmembrane region" description="Helical" evidence="7">
    <location>
        <begin position="216"/>
        <end position="234"/>
    </location>
</feature>
<feature type="domain" description="TRAP C4-dicarboxylate transport system permease DctM subunit" evidence="8">
    <location>
        <begin position="9"/>
        <end position="420"/>
    </location>
</feature>
<evidence type="ECO:0000256" key="1">
    <source>
        <dbReference type="ARBA" id="ARBA00004429"/>
    </source>
</evidence>
<keyword evidence="2" id="KW-1003">Cell membrane</keyword>
<dbReference type="Proteomes" id="UP000199074">
    <property type="component" value="Unassembled WGS sequence"/>
</dbReference>
<reference evidence="9 10" key="1">
    <citation type="submission" date="2016-10" db="EMBL/GenBank/DDBJ databases">
        <authorList>
            <person name="de Groot N.N."/>
        </authorList>
    </citation>
    <scope>NUCLEOTIDE SEQUENCE [LARGE SCALE GENOMIC DNA]</scope>
    <source>
        <strain evidence="9 10">IPL20</strain>
    </source>
</reference>
<dbReference type="GO" id="GO:0022857">
    <property type="term" value="F:transmembrane transporter activity"/>
    <property type="evidence" value="ECO:0007669"/>
    <property type="project" value="UniProtKB-UniRule"/>
</dbReference>
<comment type="similarity">
    <text evidence="7">Belongs to the TRAP transporter large permease family.</text>
</comment>
<sequence length="430" mass="45699">MSLFLILDLIGMMLLMVLGVPVIYAVLGAALIYFLGHAELSTLVMMQQVQTALRSFPLLAIPFFILAGTVMARGGIADKIMSFAYVLVGHWRGGLAQVGVLNSLVMGSMSGSAVADAAVDSRILVPQMRKRGYSLGFSAAIAAASSVIAPILPPSTSLILYGLLGQVSVAALFLGGVVPALVIAVSLMALVAVISRIRAYGSIQERKSTWGEKGRAFIDCFWALMMPVILVGGIRTGLFTITELAAMAAIYTLLVSVFIYRTMSLADLWDVLKDTAKTSATVLIIIGASGAFSYIFAIEQVPLKIITWLSTVSDSPTVILMIVCLGLTLLGMVIEGAAVMIIGAPILVGIATHFGIDPVHMGVLVVVTLTFSTLTPPVGIVMFTVCSMTGCRIETFLKEMLPFYAVLFTILALLVIFPQLVTTLPTWLGR</sequence>
<comment type="function">
    <text evidence="7">Part of the tripartite ATP-independent periplasmic (TRAP) transport system.</text>
</comment>
<organism evidence="9 10">
    <name type="scientific">Devosia crocina</name>
    <dbReference type="NCBI Taxonomy" id="429728"/>
    <lineage>
        <taxon>Bacteria</taxon>
        <taxon>Pseudomonadati</taxon>
        <taxon>Pseudomonadota</taxon>
        <taxon>Alphaproteobacteria</taxon>
        <taxon>Hyphomicrobiales</taxon>
        <taxon>Devosiaceae</taxon>
        <taxon>Devosia</taxon>
    </lineage>
</organism>
<comment type="subcellular location">
    <subcellularLocation>
        <location evidence="1 7">Cell inner membrane</location>
        <topology evidence="1 7">Multi-pass membrane protein</topology>
    </subcellularLocation>
</comment>
<feature type="transmembrane region" description="Helical" evidence="7">
    <location>
        <begin position="172"/>
        <end position="195"/>
    </location>
</feature>
<dbReference type="STRING" id="429728.SAMN05216456_3543"/>
<dbReference type="GO" id="GO:0005886">
    <property type="term" value="C:plasma membrane"/>
    <property type="evidence" value="ECO:0007669"/>
    <property type="project" value="UniProtKB-SubCell"/>
</dbReference>
<feature type="transmembrane region" description="Helical" evidence="7">
    <location>
        <begin position="131"/>
        <end position="152"/>
    </location>
</feature>
<name>A0A1I7NVM2_9HYPH</name>
<keyword evidence="3 7" id="KW-0997">Cell inner membrane</keyword>
<feature type="transmembrane region" description="Helical" evidence="7">
    <location>
        <begin position="363"/>
        <end position="383"/>
    </location>
</feature>
<keyword evidence="4 7" id="KW-0812">Transmembrane</keyword>
<feature type="transmembrane region" description="Helical" evidence="7">
    <location>
        <begin position="12"/>
        <end position="35"/>
    </location>
</feature>
<dbReference type="AlphaFoldDB" id="A0A1I7NVM2"/>
<dbReference type="PANTHER" id="PTHR33362:SF4">
    <property type="entry name" value="2,3-DIKETO-L-GULONATE TRAP TRANSPORTER LARGE PERMEASE PROTEIN YIAN"/>
    <property type="match status" value="1"/>
</dbReference>
<evidence type="ECO:0000256" key="2">
    <source>
        <dbReference type="ARBA" id="ARBA00022475"/>
    </source>
</evidence>
<evidence type="ECO:0000313" key="10">
    <source>
        <dbReference type="Proteomes" id="UP000199074"/>
    </source>
</evidence>
<dbReference type="Pfam" id="PF06808">
    <property type="entry name" value="DctM"/>
    <property type="match status" value="1"/>
</dbReference>
<dbReference type="InterPro" id="IPR004681">
    <property type="entry name" value="TRAP_DctM"/>
</dbReference>
<protein>
    <recommendedName>
        <fullName evidence="7">TRAP transporter large permease protein</fullName>
    </recommendedName>
</protein>
<keyword evidence="5 7" id="KW-1133">Transmembrane helix</keyword>
<dbReference type="InterPro" id="IPR010656">
    <property type="entry name" value="DctM"/>
</dbReference>
<evidence type="ECO:0000259" key="8">
    <source>
        <dbReference type="Pfam" id="PF06808"/>
    </source>
</evidence>
<feature type="transmembrane region" description="Helical" evidence="7">
    <location>
        <begin position="318"/>
        <end position="351"/>
    </location>
</feature>
<feature type="transmembrane region" description="Helical" evidence="7">
    <location>
        <begin position="96"/>
        <end position="119"/>
    </location>
</feature>
<accession>A0A1I7NVM2</accession>
<evidence type="ECO:0000256" key="7">
    <source>
        <dbReference type="RuleBase" id="RU369079"/>
    </source>
</evidence>
<evidence type="ECO:0000313" key="9">
    <source>
        <dbReference type="EMBL" id="SFV38648.1"/>
    </source>
</evidence>
<evidence type="ECO:0000256" key="3">
    <source>
        <dbReference type="ARBA" id="ARBA00022519"/>
    </source>
</evidence>
<dbReference type="PIRSF" id="PIRSF006066">
    <property type="entry name" value="HI0050"/>
    <property type="match status" value="1"/>
</dbReference>